<evidence type="ECO:0000313" key="2">
    <source>
        <dbReference type="EMBL" id="GFO01650.1"/>
    </source>
</evidence>
<feature type="region of interest" description="Disordered" evidence="1">
    <location>
        <begin position="36"/>
        <end position="80"/>
    </location>
</feature>
<gene>
    <name evidence="2" type="ORF">PoB_002815500</name>
</gene>
<keyword evidence="3" id="KW-1185">Reference proteome</keyword>
<feature type="compositionally biased region" description="Low complexity" evidence="1">
    <location>
        <begin position="50"/>
        <end position="78"/>
    </location>
</feature>
<feature type="compositionally biased region" description="Basic and acidic residues" evidence="1">
    <location>
        <begin position="36"/>
        <end position="49"/>
    </location>
</feature>
<name>A0AAV4A465_9GAST</name>
<dbReference type="AlphaFoldDB" id="A0AAV4A465"/>
<proteinExistence type="predicted"/>
<accession>A0AAV4A465</accession>
<dbReference type="EMBL" id="BLXT01003538">
    <property type="protein sequence ID" value="GFO01650.1"/>
    <property type="molecule type" value="Genomic_DNA"/>
</dbReference>
<comment type="caution">
    <text evidence="2">The sequence shown here is derived from an EMBL/GenBank/DDBJ whole genome shotgun (WGS) entry which is preliminary data.</text>
</comment>
<evidence type="ECO:0000256" key="1">
    <source>
        <dbReference type="SAM" id="MobiDB-lite"/>
    </source>
</evidence>
<organism evidence="2 3">
    <name type="scientific">Plakobranchus ocellatus</name>
    <dbReference type="NCBI Taxonomy" id="259542"/>
    <lineage>
        <taxon>Eukaryota</taxon>
        <taxon>Metazoa</taxon>
        <taxon>Spiralia</taxon>
        <taxon>Lophotrochozoa</taxon>
        <taxon>Mollusca</taxon>
        <taxon>Gastropoda</taxon>
        <taxon>Heterobranchia</taxon>
        <taxon>Euthyneura</taxon>
        <taxon>Panpulmonata</taxon>
        <taxon>Sacoglossa</taxon>
        <taxon>Placobranchoidea</taxon>
        <taxon>Plakobranchidae</taxon>
        <taxon>Plakobranchus</taxon>
    </lineage>
</organism>
<evidence type="ECO:0000313" key="3">
    <source>
        <dbReference type="Proteomes" id="UP000735302"/>
    </source>
</evidence>
<sequence length="141" mass="15967">MPSQLDCPSTHELYNRFGSPCPLQGEHSAPTTRCIYRNDRARTEKDNKKYNNNNSSSSSSSNNNNNNNNATTNNNKNYDSNKKQHFVTLLTMRKIIIFALIQRMVSGTVDNKAALRFARTLLSWIRAPPPAHQPESLRSPC</sequence>
<reference evidence="2 3" key="1">
    <citation type="journal article" date="2021" name="Elife">
        <title>Chloroplast acquisition without the gene transfer in kleptoplastic sea slugs, Plakobranchus ocellatus.</title>
        <authorList>
            <person name="Maeda T."/>
            <person name="Takahashi S."/>
            <person name="Yoshida T."/>
            <person name="Shimamura S."/>
            <person name="Takaki Y."/>
            <person name="Nagai Y."/>
            <person name="Toyoda A."/>
            <person name="Suzuki Y."/>
            <person name="Arimoto A."/>
            <person name="Ishii H."/>
            <person name="Satoh N."/>
            <person name="Nishiyama T."/>
            <person name="Hasebe M."/>
            <person name="Maruyama T."/>
            <person name="Minagawa J."/>
            <person name="Obokata J."/>
            <person name="Shigenobu S."/>
        </authorList>
    </citation>
    <scope>NUCLEOTIDE SEQUENCE [LARGE SCALE GENOMIC DNA]</scope>
</reference>
<dbReference type="Proteomes" id="UP000735302">
    <property type="component" value="Unassembled WGS sequence"/>
</dbReference>
<protein>
    <submittedName>
        <fullName evidence="2">Uncharacterized protein</fullName>
    </submittedName>
</protein>